<dbReference type="GO" id="GO:0005886">
    <property type="term" value="C:plasma membrane"/>
    <property type="evidence" value="ECO:0007669"/>
    <property type="project" value="TreeGrafter"/>
</dbReference>
<gene>
    <name evidence="2" type="ORF">UAU_00171</name>
</gene>
<dbReference type="PATRIC" id="fig|1158607.3.peg.171"/>
<feature type="transmembrane region" description="Helical" evidence="1">
    <location>
        <begin position="252"/>
        <end position="272"/>
    </location>
</feature>
<keyword evidence="1" id="KW-0812">Transmembrane</keyword>
<comment type="caution">
    <text evidence="2">The sequence shown here is derived from an EMBL/GenBank/DDBJ whole genome shotgun (WGS) entry which is preliminary data.</text>
</comment>
<dbReference type="InterPro" id="IPR004704">
    <property type="entry name" value="PTS_IID_man"/>
</dbReference>
<accession>R2QQL1</accession>
<dbReference type="Proteomes" id="UP000013782">
    <property type="component" value="Unassembled WGS sequence"/>
</dbReference>
<evidence type="ECO:0000313" key="2">
    <source>
        <dbReference type="EMBL" id="EOH97503.1"/>
    </source>
</evidence>
<dbReference type="STRING" id="160454.RV10_GL002181"/>
<protein>
    <recommendedName>
        <fullName evidence="4">PTS system mannose/fructose/sorbose-specific IID component</fullName>
    </recommendedName>
</protein>
<dbReference type="PANTHER" id="PTHR32502:SF23">
    <property type="entry name" value="TRANSPORT PROTEIN, PTS SYSTEM"/>
    <property type="match status" value="1"/>
</dbReference>
<dbReference type="RefSeq" id="WP_010755236.1">
    <property type="nucleotide sequence ID" value="NZ_ASWD01000002.1"/>
</dbReference>
<dbReference type="AlphaFoldDB" id="R2QQL1"/>
<keyword evidence="1" id="KW-1133">Transmembrane helix</keyword>
<dbReference type="InterPro" id="IPR050303">
    <property type="entry name" value="GatZ_KbaZ_carbometab"/>
</dbReference>
<keyword evidence="1" id="KW-0472">Membrane</keyword>
<name>R2QQL1_9ENTE</name>
<feature type="transmembrane region" description="Helical" evidence="1">
    <location>
        <begin position="183"/>
        <end position="205"/>
    </location>
</feature>
<dbReference type="HOGENOM" id="CLU_060742_0_0_9"/>
<proteinExistence type="predicted"/>
<evidence type="ECO:0000313" key="3">
    <source>
        <dbReference type="Proteomes" id="UP000013782"/>
    </source>
</evidence>
<keyword evidence="3" id="KW-1185">Reference proteome</keyword>
<dbReference type="EMBL" id="AJAQ01000001">
    <property type="protein sequence ID" value="EOH97503.1"/>
    <property type="molecule type" value="Genomic_DNA"/>
</dbReference>
<dbReference type="Pfam" id="PF03613">
    <property type="entry name" value="EIID-AGA"/>
    <property type="match status" value="1"/>
</dbReference>
<dbReference type="PANTHER" id="PTHR32502">
    <property type="entry name" value="N-ACETYLGALACTOSAMINE PERMEASE II COMPONENT-RELATED"/>
    <property type="match status" value="1"/>
</dbReference>
<feature type="transmembrane region" description="Helical" evidence="1">
    <location>
        <begin position="226"/>
        <end position="246"/>
    </location>
</feature>
<evidence type="ECO:0008006" key="4">
    <source>
        <dbReference type="Google" id="ProtNLM"/>
    </source>
</evidence>
<sequence>MMTSKLTKKDLNRVFTRYIALNCLNDYPGQMHSGFTFSMLPALEKIYADNPEKLNEAVRRHHTEYFNITPSLAGFPLGITLAMEEENAKSAEFDVTTISGMKTALMGPLSAIGDTIFPATLRIIATAMVTEMAANGSVLAPIIFLLVYNIPNFLARFYSLKLGYNLGSDFIIQSEKSNIMQKVSYACSVVGLMAIGAMCAFNIKVSTPIVIGGSVKDGAMQLQETLDSILPSMLSLILVGIIYWLLDRGVKVVPLLLGTMVVGVALFMLGIIA</sequence>
<dbReference type="eggNOG" id="COG3716">
    <property type="taxonomic scope" value="Bacteria"/>
</dbReference>
<evidence type="ECO:0000256" key="1">
    <source>
        <dbReference type="SAM" id="Phobius"/>
    </source>
</evidence>
<dbReference type="GO" id="GO:0009401">
    <property type="term" value="P:phosphoenolpyruvate-dependent sugar phosphotransferase system"/>
    <property type="evidence" value="ECO:0007669"/>
    <property type="project" value="InterPro"/>
</dbReference>
<feature type="transmembrane region" description="Helical" evidence="1">
    <location>
        <begin position="132"/>
        <end position="150"/>
    </location>
</feature>
<organism evidence="2 3">
    <name type="scientific">Enterococcus pallens ATCC BAA-351</name>
    <dbReference type="NCBI Taxonomy" id="1158607"/>
    <lineage>
        <taxon>Bacteria</taxon>
        <taxon>Bacillati</taxon>
        <taxon>Bacillota</taxon>
        <taxon>Bacilli</taxon>
        <taxon>Lactobacillales</taxon>
        <taxon>Enterococcaceae</taxon>
        <taxon>Enterococcus</taxon>
    </lineage>
</organism>
<reference evidence="2 3" key="1">
    <citation type="submission" date="2013-02" db="EMBL/GenBank/DDBJ databases">
        <title>The Genome Sequence of Enterococcus pallens BAA-351.</title>
        <authorList>
            <consortium name="The Broad Institute Genome Sequencing Platform"/>
            <consortium name="The Broad Institute Genome Sequencing Center for Infectious Disease"/>
            <person name="Earl A.M."/>
            <person name="Gilmore M.S."/>
            <person name="Lebreton F."/>
            <person name="Walker B."/>
            <person name="Young S.K."/>
            <person name="Zeng Q."/>
            <person name="Gargeya S."/>
            <person name="Fitzgerald M."/>
            <person name="Haas B."/>
            <person name="Abouelleil A."/>
            <person name="Alvarado L."/>
            <person name="Arachchi H.M."/>
            <person name="Berlin A.M."/>
            <person name="Chapman S.B."/>
            <person name="Dewar J."/>
            <person name="Goldberg J."/>
            <person name="Griggs A."/>
            <person name="Gujja S."/>
            <person name="Hansen M."/>
            <person name="Howarth C."/>
            <person name="Imamovic A."/>
            <person name="Larimer J."/>
            <person name="McCowan C."/>
            <person name="Murphy C."/>
            <person name="Neiman D."/>
            <person name="Pearson M."/>
            <person name="Priest M."/>
            <person name="Roberts A."/>
            <person name="Saif S."/>
            <person name="Shea T."/>
            <person name="Sisk P."/>
            <person name="Sykes S."/>
            <person name="Wortman J."/>
            <person name="Nusbaum C."/>
            <person name="Birren B."/>
        </authorList>
    </citation>
    <scope>NUCLEOTIDE SEQUENCE [LARGE SCALE GENOMIC DNA]</scope>
    <source>
        <strain evidence="2 3">ATCC BAA-351</strain>
    </source>
</reference>
<dbReference type="PROSITE" id="PS51108">
    <property type="entry name" value="PTS_EIID"/>
    <property type="match status" value="1"/>
</dbReference>